<evidence type="ECO:0000256" key="2">
    <source>
        <dbReference type="SAM" id="Phobius"/>
    </source>
</evidence>
<keyword evidence="3" id="KW-0732">Signal</keyword>
<feature type="compositionally biased region" description="Basic and acidic residues" evidence="1">
    <location>
        <begin position="75"/>
        <end position="98"/>
    </location>
</feature>
<protein>
    <recommendedName>
        <fullName evidence="6">Major facilitator superfamily (MFS) profile domain-containing protein</fullName>
    </recommendedName>
</protein>
<evidence type="ECO:0000313" key="5">
    <source>
        <dbReference type="Proteomes" id="UP000271889"/>
    </source>
</evidence>
<keyword evidence="5" id="KW-1185">Reference proteome</keyword>
<evidence type="ECO:0000313" key="4">
    <source>
        <dbReference type="EMBL" id="VDK75562.1"/>
    </source>
</evidence>
<feature type="transmembrane region" description="Helical" evidence="2">
    <location>
        <begin position="32"/>
        <end position="50"/>
    </location>
</feature>
<feature type="signal peptide" evidence="3">
    <location>
        <begin position="1"/>
        <end position="17"/>
    </location>
</feature>
<dbReference type="OrthoDB" id="2985014at2759"/>
<keyword evidence="2" id="KW-0472">Membrane</keyword>
<dbReference type="PANTHER" id="PTHR45757:SF11">
    <property type="entry name" value="MAJOR FACILITATOR SUPERFAMILY (MFS) PROFILE DOMAIN-CONTAINING PROTEIN"/>
    <property type="match status" value="1"/>
</dbReference>
<keyword evidence="2" id="KW-0812">Transmembrane</keyword>
<reference evidence="4 5" key="1">
    <citation type="submission" date="2018-11" db="EMBL/GenBank/DDBJ databases">
        <authorList>
            <consortium name="Pathogen Informatics"/>
        </authorList>
    </citation>
    <scope>NUCLEOTIDE SEQUENCE [LARGE SCALE GENOMIC DNA]</scope>
</reference>
<gene>
    <name evidence="4" type="ORF">CGOC_LOCUS7144</name>
</gene>
<sequence length="98" mass="10968">MTVIGCVMSFFLPVLVTIICPNNTAEEWSRLFIGLSIFVVITNIPFLLLVEDEPAAWTKKTPTYKANGQGFGTNEDGRNFLHEQKTEANKKGKKVSDF</sequence>
<dbReference type="EMBL" id="UYRV01024428">
    <property type="protein sequence ID" value="VDK75562.1"/>
    <property type="molecule type" value="Genomic_DNA"/>
</dbReference>
<dbReference type="PANTHER" id="PTHR45757">
    <property type="entry name" value="PROTEIN CBG23364-RELATED"/>
    <property type="match status" value="1"/>
</dbReference>
<accession>A0A3P6SHV2</accession>
<evidence type="ECO:0000256" key="3">
    <source>
        <dbReference type="SAM" id="SignalP"/>
    </source>
</evidence>
<dbReference type="Proteomes" id="UP000271889">
    <property type="component" value="Unassembled WGS sequence"/>
</dbReference>
<dbReference type="AlphaFoldDB" id="A0A3P6SHV2"/>
<feature type="chain" id="PRO_5018077365" description="Major facilitator superfamily (MFS) profile domain-containing protein" evidence="3">
    <location>
        <begin position="18"/>
        <end position="98"/>
    </location>
</feature>
<keyword evidence="2" id="KW-1133">Transmembrane helix</keyword>
<proteinExistence type="predicted"/>
<feature type="region of interest" description="Disordered" evidence="1">
    <location>
        <begin position="68"/>
        <end position="98"/>
    </location>
</feature>
<organism evidence="4 5">
    <name type="scientific">Cylicostephanus goldi</name>
    <name type="common">Nematode worm</name>
    <dbReference type="NCBI Taxonomy" id="71465"/>
    <lineage>
        <taxon>Eukaryota</taxon>
        <taxon>Metazoa</taxon>
        <taxon>Ecdysozoa</taxon>
        <taxon>Nematoda</taxon>
        <taxon>Chromadorea</taxon>
        <taxon>Rhabditida</taxon>
        <taxon>Rhabditina</taxon>
        <taxon>Rhabditomorpha</taxon>
        <taxon>Strongyloidea</taxon>
        <taxon>Strongylidae</taxon>
        <taxon>Cylicostephanus</taxon>
    </lineage>
</organism>
<dbReference type="GO" id="GO:0016020">
    <property type="term" value="C:membrane"/>
    <property type="evidence" value="ECO:0007669"/>
    <property type="project" value="TreeGrafter"/>
</dbReference>
<name>A0A3P6SHV2_CYLGO</name>
<evidence type="ECO:0000256" key="1">
    <source>
        <dbReference type="SAM" id="MobiDB-lite"/>
    </source>
</evidence>
<evidence type="ECO:0008006" key="6">
    <source>
        <dbReference type="Google" id="ProtNLM"/>
    </source>
</evidence>